<name>A0A1I4LPT6_9FIRM</name>
<dbReference type="Proteomes" id="UP000199520">
    <property type="component" value="Unassembled WGS sequence"/>
</dbReference>
<organism evidence="1 2">
    <name type="scientific">Pelosinus propionicus DSM 13327</name>
    <dbReference type="NCBI Taxonomy" id="1123291"/>
    <lineage>
        <taxon>Bacteria</taxon>
        <taxon>Bacillati</taxon>
        <taxon>Bacillota</taxon>
        <taxon>Negativicutes</taxon>
        <taxon>Selenomonadales</taxon>
        <taxon>Sporomusaceae</taxon>
        <taxon>Pelosinus</taxon>
    </lineage>
</organism>
<accession>A0A1I4LPT6</accession>
<sequence>MHTLISGKTLDQLTGRFNGLHQFYGKEENGINNRNKHYNVYK</sequence>
<proteinExistence type="predicted"/>
<protein>
    <submittedName>
        <fullName evidence="1">Uncharacterized protein</fullName>
    </submittedName>
</protein>
<evidence type="ECO:0000313" key="1">
    <source>
        <dbReference type="EMBL" id="SFL92833.1"/>
    </source>
</evidence>
<gene>
    <name evidence="1" type="ORF">SAMN04490355_102614</name>
</gene>
<dbReference type="AlphaFoldDB" id="A0A1I4LPT6"/>
<evidence type="ECO:0000313" key="2">
    <source>
        <dbReference type="Proteomes" id="UP000199520"/>
    </source>
</evidence>
<reference evidence="2" key="1">
    <citation type="submission" date="2016-10" db="EMBL/GenBank/DDBJ databases">
        <authorList>
            <person name="Varghese N."/>
            <person name="Submissions S."/>
        </authorList>
    </citation>
    <scope>NUCLEOTIDE SEQUENCE [LARGE SCALE GENOMIC DNA]</scope>
    <source>
        <strain evidence="2">DSM 13327</strain>
    </source>
</reference>
<dbReference type="STRING" id="1123291.SAMN04490355_102614"/>
<keyword evidence="2" id="KW-1185">Reference proteome</keyword>
<dbReference type="EMBL" id="FOTS01000026">
    <property type="protein sequence ID" value="SFL92833.1"/>
    <property type="molecule type" value="Genomic_DNA"/>
</dbReference>